<dbReference type="EMBL" id="SEOQ01000080">
    <property type="protein sequence ID" value="TFY70838.1"/>
    <property type="molecule type" value="Genomic_DNA"/>
</dbReference>
<feature type="compositionally biased region" description="Polar residues" evidence="1">
    <location>
        <begin position="321"/>
        <end position="335"/>
    </location>
</feature>
<gene>
    <name evidence="2" type="ORF">EVG20_g2161</name>
</gene>
<comment type="caution">
    <text evidence="2">The sequence shown here is derived from an EMBL/GenBank/DDBJ whole genome shotgun (WGS) entry which is preliminary data.</text>
</comment>
<name>A0A4Y9ZAK2_9AGAM</name>
<feature type="region of interest" description="Disordered" evidence="1">
    <location>
        <begin position="160"/>
        <end position="191"/>
    </location>
</feature>
<dbReference type="OrthoDB" id="3268861at2759"/>
<organism evidence="2 3">
    <name type="scientific">Dentipellis fragilis</name>
    <dbReference type="NCBI Taxonomy" id="205917"/>
    <lineage>
        <taxon>Eukaryota</taxon>
        <taxon>Fungi</taxon>
        <taxon>Dikarya</taxon>
        <taxon>Basidiomycota</taxon>
        <taxon>Agaricomycotina</taxon>
        <taxon>Agaricomycetes</taxon>
        <taxon>Russulales</taxon>
        <taxon>Hericiaceae</taxon>
        <taxon>Dentipellis</taxon>
    </lineage>
</organism>
<keyword evidence="3" id="KW-1185">Reference proteome</keyword>
<feature type="compositionally biased region" description="Basic residues" evidence="1">
    <location>
        <begin position="170"/>
        <end position="183"/>
    </location>
</feature>
<dbReference type="Proteomes" id="UP000298327">
    <property type="component" value="Unassembled WGS sequence"/>
</dbReference>
<reference evidence="2 3" key="1">
    <citation type="submission" date="2019-02" db="EMBL/GenBank/DDBJ databases">
        <title>Genome sequencing of the rare red list fungi Dentipellis fragilis.</title>
        <authorList>
            <person name="Buettner E."/>
            <person name="Kellner H."/>
        </authorList>
    </citation>
    <scope>NUCLEOTIDE SEQUENCE [LARGE SCALE GENOMIC DNA]</scope>
    <source>
        <strain evidence="2 3">DSM 105465</strain>
    </source>
</reference>
<evidence type="ECO:0000256" key="1">
    <source>
        <dbReference type="SAM" id="MobiDB-lite"/>
    </source>
</evidence>
<dbReference type="AlphaFoldDB" id="A0A4Y9ZAK2"/>
<proteinExistence type="predicted"/>
<evidence type="ECO:0000313" key="2">
    <source>
        <dbReference type="EMBL" id="TFY70838.1"/>
    </source>
</evidence>
<evidence type="ECO:0000313" key="3">
    <source>
        <dbReference type="Proteomes" id="UP000298327"/>
    </source>
</evidence>
<feature type="region of interest" description="Disordered" evidence="1">
    <location>
        <begin position="317"/>
        <end position="344"/>
    </location>
</feature>
<protein>
    <submittedName>
        <fullName evidence="2">Uncharacterized protein</fullName>
    </submittedName>
</protein>
<sequence length="419" mass="44933">MVKHLLPLRLPNPTIILAPHVHDLESPCVAEDTRYLPMAKQPHPQPIPWSVTSTRASRPGTPRLMRVGLSVELEGCQVRTYARIDPGSVPLNLTSQHPCRAAEATICGSQVPQSYRATSSGLEPCQAKRGTLTDVRAPAFQGPFRQARVLLCEDRKASKNRHVAAPVGSHPRRPHQRHAKRAHLPPGAKSPPLGPTSICHCHCALLTTGTGTLHIRSTIQSIAIATPSRAYPYPCSIVRSDALEPRRAVGSTGSIGYRASALPDSNIPTSRDAAVGIMRSDNGKDLRIYHLCTSTLVPVSSIPSATAATIMVSHISPARTPLSSPRPATQSTSTAEHQKLPDHDQHRDAHVIGLRMALGSILSPVRPLHCAASHSIPEALPSARPSSTGSETLAYIQAPATLRAESAGPFREDARRGTF</sequence>
<accession>A0A4Y9ZAK2</accession>
<feature type="region of interest" description="Disordered" evidence="1">
    <location>
        <begin position="40"/>
        <end position="60"/>
    </location>
</feature>